<gene>
    <name evidence="1" type="ORF">VKT23_006015</name>
</gene>
<organism evidence="1 2">
    <name type="scientific">Marasmiellus scandens</name>
    <dbReference type="NCBI Taxonomy" id="2682957"/>
    <lineage>
        <taxon>Eukaryota</taxon>
        <taxon>Fungi</taxon>
        <taxon>Dikarya</taxon>
        <taxon>Basidiomycota</taxon>
        <taxon>Agaricomycotina</taxon>
        <taxon>Agaricomycetes</taxon>
        <taxon>Agaricomycetidae</taxon>
        <taxon>Agaricales</taxon>
        <taxon>Marasmiineae</taxon>
        <taxon>Omphalotaceae</taxon>
        <taxon>Marasmiellus</taxon>
    </lineage>
</organism>
<reference evidence="1 2" key="1">
    <citation type="submission" date="2024-01" db="EMBL/GenBank/DDBJ databases">
        <title>A draft genome for the cacao thread blight pathogen Marasmiellus scandens.</title>
        <authorList>
            <person name="Baruah I.K."/>
            <person name="Leung J."/>
            <person name="Bukari Y."/>
            <person name="Amoako-Attah I."/>
            <person name="Meinhardt L.W."/>
            <person name="Bailey B.A."/>
            <person name="Cohen S.P."/>
        </authorList>
    </citation>
    <scope>NUCLEOTIDE SEQUENCE [LARGE SCALE GENOMIC DNA]</scope>
    <source>
        <strain evidence="1 2">GH-19</strain>
    </source>
</reference>
<evidence type="ECO:0008006" key="3">
    <source>
        <dbReference type="Google" id="ProtNLM"/>
    </source>
</evidence>
<comment type="caution">
    <text evidence="1">The sequence shown here is derived from an EMBL/GenBank/DDBJ whole genome shotgun (WGS) entry which is preliminary data.</text>
</comment>
<name>A0ABR1JRK8_9AGAR</name>
<accession>A0ABR1JRK8</accession>
<protein>
    <recommendedName>
        <fullName evidence="3">Maturase K</fullName>
    </recommendedName>
</protein>
<evidence type="ECO:0000313" key="2">
    <source>
        <dbReference type="Proteomes" id="UP001498398"/>
    </source>
</evidence>
<proteinExistence type="predicted"/>
<sequence>MTICNSSSALLLLDLSSRIETDIVFVFETDIFDRPGISLDLSRLKSVVFHVNGFPVSLYRSPSRPGSLFLFRNTTTSDIDFPEIKSFFSCPSSLNLGFLRLLILRLRQHLFRSSSFF</sequence>
<evidence type="ECO:0000313" key="1">
    <source>
        <dbReference type="EMBL" id="KAK7464809.1"/>
    </source>
</evidence>
<dbReference type="EMBL" id="JBANRG010000007">
    <property type="protein sequence ID" value="KAK7464809.1"/>
    <property type="molecule type" value="Genomic_DNA"/>
</dbReference>
<keyword evidence="2" id="KW-1185">Reference proteome</keyword>
<dbReference type="Proteomes" id="UP001498398">
    <property type="component" value="Unassembled WGS sequence"/>
</dbReference>